<evidence type="ECO:0000313" key="2">
    <source>
        <dbReference type="Proteomes" id="UP001596455"/>
    </source>
</evidence>
<evidence type="ECO:0000313" key="1">
    <source>
        <dbReference type="EMBL" id="MFC7404786.1"/>
    </source>
</evidence>
<comment type="caution">
    <text evidence="1">The sequence shown here is derived from an EMBL/GenBank/DDBJ whole genome shotgun (WGS) entry which is preliminary data.</text>
</comment>
<reference evidence="2" key="1">
    <citation type="journal article" date="2019" name="Int. J. Syst. Evol. Microbiol.">
        <title>The Global Catalogue of Microorganisms (GCM) 10K type strain sequencing project: providing services to taxonomists for standard genome sequencing and annotation.</title>
        <authorList>
            <consortium name="The Broad Institute Genomics Platform"/>
            <consortium name="The Broad Institute Genome Sequencing Center for Infectious Disease"/>
            <person name="Wu L."/>
            <person name="Ma J."/>
        </authorList>
    </citation>
    <scope>NUCLEOTIDE SEQUENCE [LARGE SCALE GENOMIC DNA]</scope>
    <source>
        <strain evidence="2">JCM 1490</strain>
    </source>
</reference>
<name>A0ABW2Q5L1_9MICO</name>
<sequence length="70" mass="7360">MGPADLAIRATRAQVLSARPNAPVVPDPEPRHRIRRSRAALAAALHHLAERLEPSGGRLLTDTPGAADPG</sequence>
<proteinExistence type="predicted"/>
<gene>
    <name evidence="1" type="ORF">ACFQQL_06655</name>
</gene>
<dbReference type="EMBL" id="JBHTCQ010000001">
    <property type="protein sequence ID" value="MFC7404786.1"/>
    <property type="molecule type" value="Genomic_DNA"/>
</dbReference>
<organism evidence="1 2">
    <name type="scientific">Georgenia alba</name>
    <dbReference type="NCBI Taxonomy" id="2233858"/>
    <lineage>
        <taxon>Bacteria</taxon>
        <taxon>Bacillati</taxon>
        <taxon>Actinomycetota</taxon>
        <taxon>Actinomycetes</taxon>
        <taxon>Micrococcales</taxon>
        <taxon>Bogoriellaceae</taxon>
        <taxon>Georgenia</taxon>
    </lineage>
</organism>
<dbReference type="Proteomes" id="UP001596455">
    <property type="component" value="Unassembled WGS sequence"/>
</dbReference>
<keyword evidence="2" id="KW-1185">Reference proteome</keyword>
<dbReference type="RefSeq" id="WP_382392515.1">
    <property type="nucleotide sequence ID" value="NZ_JBHTCQ010000001.1"/>
</dbReference>
<accession>A0ABW2Q5L1</accession>
<protein>
    <submittedName>
        <fullName evidence="1">Uncharacterized protein</fullName>
    </submittedName>
</protein>